<comment type="caution">
    <text evidence="1">The sequence shown here is derived from an EMBL/GenBank/DDBJ whole genome shotgun (WGS) entry which is preliminary data.</text>
</comment>
<gene>
    <name evidence="1" type="ORF">N3K66_006745</name>
</gene>
<name>A0ACC0UW53_9HYPO</name>
<dbReference type="EMBL" id="CM047945">
    <property type="protein sequence ID" value="KAI9898385.1"/>
    <property type="molecule type" value="Genomic_DNA"/>
</dbReference>
<protein>
    <submittedName>
        <fullName evidence="1">Uncharacterized protein</fullName>
    </submittedName>
</protein>
<accession>A0ACC0UW53</accession>
<reference evidence="1" key="1">
    <citation type="submission" date="2022-10" db="EMBL/GenBank/DDBJ databases">
        <title>Complete Genome of Trichothecium roseum strain YXFP-22015, a Plant Pathogen Isolated from Citrus.</title>
        <authorList>
            <person name="Wang Y."/>
            <person name="Zhu L."/>
        </authorList>
    </citation>
    <scope>NUCLEOTIDE SEQUENCE</scope>
    <source>
        <strain evidence="1">YXFP-22015</strain>
    </source>
</reference>
<organism evidence="1 2">
    <name type="scientific">Trichothecium roseum</name>
    <dbReference type="NCBI Taxonomy" id="47278"/>
    <lineage>
        <taxon>Eukaryota</taxon>
        <taxon>Fungi</taxon>
        <taxon>Dikarya</taxon>
        <taxon>Ascomycota</taxon>
        <taxon>Pezizomycotina</taxon>
        <taxon>Sordariomycetes</taxon>
        <taxon>Hypocreomycetidae</taxon>
        <taxon>Hypocreales</taxon>
        <taxon>Hypocreales incertae sedis</taxon>
        <taxon>Trichothecium</taxon>
    </lineage>
</organism>
<keyword evidence="2" id="KW-1185">Reference proteome</keyword>
<proteinExistence type="predicted"/>
<sequence>MSFTPELAASPDWDSWAYGNRQPCGGWLHNAQARQEQRPLHSYAMQNSYNTCHLTNLAAPEFSGHNMMPSYLDQPSTTTPMASGVCSLRHPYANPMGGTRDIPLKTESNAGSFSIKNAKAAKQTGHQSSQKCPDSISLAVPSKTISRNETVDPSKRVEFATAIDDLMRAVQTKAPQEKGEDQVPSPAASHAASPVNSTTTFITASNDAPITQLQEAKASSKAKKFKCSYPNCEHTSNQIGNLKAHQNTYHMATLLDLTKKFTRFGANETIPHEYRELYDYFTTLYKNTNKGIKGRGKSRKVAGSPKGPRRATVAPKKASMMPSPPSSVCEPRTPVSEPEYAVSGVKPFPYGVDFHASQLMTPRNSLTSVGHLSPEYPHVSSPDTGFDESRRSSYCYL</sequence>
<dbReference type="Proteomes" id="UP001163324">
    <property type="component" value="Chromosome 6"/>
</dbReference>
<evidence type="ECO:0000313" key="1">
    <source>
        <dbReference type="EMBL" id="KAI9898385.1"/>
    </source>
</evidence>
<evidence type="ECO:0000313" key="2">
    <source>
        <dbReference type="Proteomes" id="UP001163324"/>
    </source>
</evidence>